<proteinExistence type="predicted"/>
<keyword evidence="1" id="KW-1133">Transmembrane helix</keyword>
<sequence>MSSDRIISAVSYISIFFAPVLLPLIVWIVGNEFVSKHAKRAFVSHVLPWLFFLGAMVPFWIVGGNFQSENISIIFISLISLFMISLLVVVILNIIWMIIVLKHSKTSTTST</sequence>
<keyword evidence="1" id="KW-0812">Transmembrane</keyword>
<feature type="transmembrane region" description="Helical" evidence="1">
    <location>
        <begin position="73"/>
        <end position="101"/>
    </location>
</feature>
<dbReference type="OrthoDB" id="2328241at2"/>
<dbReference type="RefSeq" id="WP_120193076.1">
    <property type="nucleotide sequence ID" value="NZ_RAPK01000008.1"/>
</dbReference>
<dbReference type="Proteomes" id="UP000285120">
    <property type="component" value="Unassembled WGS sequence"/>
</dbReference>
<name>A0A419V4Z0_9BACL</name>
<protein>
    <recommendedName>
        <fullName evidence="4">DUF4870 domain-containing protein</fullName>
    </recommendedName>
</protein>
<accession>A0A419V4Z0</accession>
<keyword evidence="3" id="KW-1185">Reference proteome</keyword>
<dbReference type="AlphaFoldDB" id="A0A419V4Z0"/>
<evidence type="ECO:0000256" key="1">
    <source>
        <dbReference type="SAM" id="Phobius"/>
    </source>
</evidence>
<reference evidence="2 3" key="1">
    <citation type="submission" date="2018-09" db="EMBL/GenBank/DDBJ databases">
        <title>Genomic Encyclopedia of Archaeal and Bacterial Type Strains, Phase II (KMG-II): from individual species to whole genera.</title>
        <authorList>
            <person name="Goeker M."/>
        </authorList>
    </citation>
    <scope>NUCLEOTIDE SEQUENCE [LARGE SCALE GENOMIC DNA]</scope>
    <source>
        <strain evidence="2 3">DSM 17008</strain>
    </source>
</reference>
<comment type="caution">
    <text evidence="2">The sequence shown here is derived from an EMBL/GenBank/DDBJ whole genome shotgun (WGS) entry which is preliminary data.</text>
</comment>
<keyword evidence="1" id="KW-0472">Membrane</keyword>
<evidence type="ECO:0000313" key="3">
    <source>
        <dbReference type="Proteomes" id="UP000285120"/>
    </source>
</evidence>
<evidence type="ECO:0000313" key="2">
    <source>
        <dbReference type="EMBL" id="RKD73589.1"/>
    </source>
</evidence>
<feature type="transmembrane region" description="Helical" evidence="1">
    <location>
        <begin position="6"/>
        <end position="29"/>
    </location>
</feature>
<feature type="transmembrane region" description="Helical" evidence="1">
    <location>
        <begin position="41"/>
        <end position="61"/>
    </location>
</feature>
<dbReference type="EMBL" id="RAPK01000008">
    <property type="protein sequence ID" value="RKD73589.1"/>
    <property type="molecule type" value="Genomic_DNA"/>
</dbReference>
<gene>
    <name evidence="2" type="ORF">ATL39_1891</name>
</gene>
<evidence type="ECO:0008006" key="4">
    <source>
        <dbReference type="Google" id="ProtNLM"/>
    </source>
</evidence>
<organism evidence="2 3">
    <name type="scientific">Sinobaca qinghaiensis</name>
    <dbReference type="NCBI Taxonomy" id="342944"/>
    <lineage>
        <taxon>Bacteria</taxon>
        <taxon>Bacillati</taxon>
        <taxon>Bacillota</taxon>
        <taxon>Bacilli</taxon>
        <taxon>Bacillales</taxon>
        <taxon>Sporolactobacillaceae</taxon>
        <taxon>Sinobaca</taxon>
    </lineage>
</organism>